<keyword evidence="1" id="KW-0472">Membrane</keyword>
<comment type="caution">
    <text evidence="2">The sequence shown here is derived from an EMBL/GenBank/DDBJ whole genome shotgun (WGS) entry which is preliminary data.</text>
</comment>
<accession>A0A6G4A3P3</accession>
<dbReference type="RefSeq" id="WP_163951509.1">
    <property type="nucleotide sequence ID" value="NZ_JAAIKC010000009.1"/>
</dbReference>
<protein>
    <submittedName>
        <fullName evidence="2">Uncharacterized protein</fullName>
    </submittedName>
</protein>
<sequence>MSNWKTDEKELEKILKRSVIQHYADAAANVTYNPDSWSTMKRRLDQKRVRQVRKYRVQSTGIVIASFMLFTLVFAGPMETNTIHPFTRLIYHVKEDITTYWHRLGHSASQQEIVKGKSDKCISLSK</sequence>
<evidence type="ECO:0000313" key="2">
    <source>
        <dbReference type="EMBL" id="NEW08554.1"/>
    </source>
</evidence>
<keyword evidence="1" id="KW-0812">Transmembrane</keyword>
<organism evidence="2">
    <name type="scientific">Paenibacillus sp. SYP-B3998</name>
    <dbReference type="NCBI Taxonomy" id="2678564"/>
    <lineage>
        <taxon>Bacteria</taxon>
        <taxon>Bacillati</taxon>
        <taxon>Bacillota</taxon>
        <taxon>Bacilli</taxon>
        <taxon>Bacillales</taxon>
        <taxon>Paenibacillaceae</taxon>
        <taxon>Paenibacillus</taxon>
    </lineage>
</organism>
<dbReference type="AlphaFoldDB" id="A0A6G4A3P3"/>
<evidence type="ECO:0000256" key="1">
    <source>
        <dbReference type="SAM" id="Phobius"/>
    </source>
</evidence>
<reference evidence="2" key="1">
    <citation type="submission" date="2020-02" db="EMBL/GenBank/DDBJ databases">
        <authorList>
            <person name="Shen X.-R."/>
            <person name="Zhang Y.-X."/>
        </authorList>
    </citation>
    <scope>NUCLEOTIDE SEQUENCE</scope>
    <source>
        <strain evidence="2">SYP-B3998</strain>
    </source>
</reference>
<proteinExistence type="predicted"/>
<dbReference type="EMBL" id="JAAIKC010000009">
    <property type="protein sequence ID" value="NEW08554.1"/>
    <property type="molecule type" value="Genomic_DNA"/>
</dbReference>
<name>A0A6G4A3P3_9BACL</name>
<keyword evidence="1" id="KW-1133">Transmembrane helix</keyword>
<feature type="transmembrane region" description="Helical" evidence="1">
    <location>
        <begin position="57"/>
        <end position="78"/>
    </location>
</feature>
<gene>
    <name evidence="2" type="ORF">GK047_21375</name>
</gene>